<keyword evidence="3 7" id="KW-0812">Transmembrane</keyword>
<evidence type="ECO:0000256" key="1">
    <source>
        <dbReference type="ARBA" id="ARBA00004651"/>
    </source>
</evidence>
<feature type="transmembrane region" description="Helical" evidence="7">
    <location>
        <begin position="55"/>
        <end position="74"/>
    </location>
</feature>
<feature type="region of interest" description="Disordered" evidence="6">
    <location>
        <begin position="189"/>
        <end position="217"/>
    </location>
</feature>
<feature type="compositionally biased region" description="Basic and acidic residues" evidence="6">
    <location>
        <begin position="189"/>
        <end position="200"/>
    </location>
</feature>
<keyword evidence="4 7" id="KW-1133">Transmembrane helix</keyword>
<reference evidence="9 10" key="1">
    <citation type="submission" date="2019-08" db="EMBL/GenBank/DDBJ databases">
        <title>In-depth cultivation of the pig gut microbiome towards novel bacterial diversity and tailored functional studies.</title>
        <authorList>
            <person name="Wylensek D."/>
            <person name="Hitch T.C.A."/>
            <person name="Clavel T."/>
        </authorList>
    </citation>
    <scope>NUCLEOTIDE SEQUENCE [LARGE SCALE GENOMIC DNA]</scope>
    <source>
        <strain evidence="9 10">WCA-693-APC-MOT-I</strain>
    </source>
</reference>
<accession>A0A6L5Y336</accession>
<dbReference type="InterPro" id="IPR010432">
    <property type="entry name" value="RDD"/>
</dbReference>
<dbReference type="EMBL" id="VUMT01000021">
    <property type="protein sequence ID" value="MSS64543.1"/>
    <property type="molecule type" value="Genomic_DNA"/>
</dbReference>
<dbReference type="GO" id="GO:0005886">
    <property type="term" value="C:plasma membrane"/>
    <property type="evidence" value="ECO:0007669"/>
    <property type="project" value="UniProtKB-SubCell"/>
</dbReference>
<sequence length="217" mass="25305">MMQRQENNIYYAGFFVRLAAWAIDSLLVGVLLFIIKLPMIVATFGVTEGNLFKEVLFQFTVWDILFYILAKSYYVATTYCTGATVGKKLMNIKVVPAREDKITLWNILYRETIGKYLSDLFLCIGYIIVGIDKEKRGFHDMLSDTRVIYNLKRDFNIQEEKIKVDSVKFNQKEEEEVQYKAAAYGYQSEQKRMDENRSEETLSEAEESEQNDENDIP</sequence>
<evidence type="ECO:0000256" key="7">
    <source>
        <dbReference type="SAM" id="Phobius"/>
    </source>
</evidence>
<keyword evidence="10" id="KW-1185">Reference proteome</keyword>
<feature type="compositionally biased region" description="Acidic residues" evidence="6">
    <location>
        <begin position="201"/>
        <end position="217"/>
    </location>
</feature>
<evidence type="ECO:0000313" key="9">
    <source>
        <dbReference type="EMBL" id="MSS64543.1"/>
    </source>
</evidence>
<gene>
    <name evidence="9" type="ORF">FYJ58_11755</name>
</gene>
<evidence type="ECO:0000256" key="2">
    <source>
        <dbReference type="ARBA" id="ARBA00022475"/>
    </source>
</evidence>
<evidence type="ECO:0000256" key="6">
    <source>
        <dbReference type="SAM" id="MobiDB-lite"/>
    </source>
</evidence>
<organism evidence="9 10">
    <name type="scientific">Velocimicrobium porci</name>
    <dbReference type="NCBI Taxonomy" id="2606634"/>
    <lineage>
        <taxon>Bacteria</taxon>
        <taxon>Bacillati</taxon>
        <taxon>Bacillota</taxon>
        <taxon>Clostridia</taxon>
        <taxon>Lachnospirales</taxon>
        <taxon>Lachnospiraceae</taxon>
        <taxon>Velocimicrobium</taxon>
    </lineage>
</organism>
<dbReference type="PANTHER" id="PTHR36115:SF9">
    <property type="entry name" value="LMO1584 PROTEIN"/>
    <property type="match status" value="1"/>
</dbReference>
<proteinExistence type="predicted"/>
<dbReference type="InterPro" id="IPR051791">
    <property type="entry name" value="Pra-immunoreactive"/>
</dbReference>
<keyword evidence="5 7" id="KW-0472">Membrane</keyword>
<comment type="subcellular location">
    <subcellularLocation>
        <location evidence="1">Cell membrane</location>
        <topology evidence="1">Multi-pass membrane protein</topology>
    </subcellularLocation>
</comment>
<evidence type="ECO:0000256" key="4">
    <source>
        <dbReference type="ARBA" id="ARBA00022989"/>
    </source>
</evidence>
<protein>
    <submittedName>
        <fullName evidence="9">RDD family protein</fullName>
    </submittedName>
</protein>
<dbReference type="Pfam" id="PF06271">
    <property type="entry name" value="RDD"/>
    <property type="match status" value="1"/>
</dbReference>
<evidence type="ECO:0000259" key="8">
    <source>
        <dbReference type="Pfam" id="PF06271"/>
    </source>
</evidence>
<dbReference type="AlphaFoldDB" id="A0A6L5Y336"/>
<dbReference type="PANTHER" id="PTHR36115">
    <property type="entry name" value="PROLINE-RICH ANTIGEN HOMOLOG-RELATED"/>
    <property type="match status" value="1"/>
</dbReference>
<feature type="transmembrane region" description="Helical" evidence="7">
    <location>
        <begin position="12"/>
        <end position="35"/>
    </location>
</feature>
<name>A0A6L5Y336_9FIRM</name>
<evidence type="ECO:0000256" key="3">
    <source>
        <dbReference type="ARBA" id="ARBA00022692"/>
    </source>
</evidence>
<evidence type="ECO:0000256" key="5">
    <source>
        <dbReference type="ARBA" id="ARBA00023136"/>
    </source>
</evidence>
<dbReference type="Proteomes" id="UP000482209">
    <property type="component" value="Unassembled WGS sequence"/>
</dbReference>
<keyword evidence="2" id="KW-1003">Cell membrane</keyword>
<comment type="caution">
    <text evidence="9">The sequence shown here is derived from an EMBL/GenBank/DDBJ whole genome shotgun (WGS) entry which is preliminary data.</text>
</comment>
<feature type="domain" description="RDD" evidence="8">
    <location>
        <begin position="11"/>
        <end position="143"/>
    </location>
</feature>
<evidence type="ECO:0000313" key="10">
    <source>
        <dbReference type="Proteomes" id="UP000482209"/>
    </source>
</evidence>